<feature type="compositionally biased region" description="Basic and acidic residues" evidence="12">
    <location>
        <begin position="22"/>
        <end position="32"/>
    </location>
</feature>
<comment type="caution">
    <text evidence="15">The sequence shown here is derived from an EMBL/GenBank/DDBJ whole genome shotgun (WGS) entry which is preliminary data.</text>
</comment>
<evidence type="ECO:0000256" key="12">
    <source>
        <dbReference type="SAM" id="MobiDB-lite"/>
    </source>
</evidence>
<evidence type="ECO:0000313" key="16">
    <source>
        <dbReference type="Proteomes" id="UP000636709"/>
    </source>
</evidence>
<comment type="catalytic activity">
    <reaction evidence="1">
        <text>S-ubiquitinyl-[E2 ubiquitin-conjugating enzyme]-L-cysteine + [acceptor protein]-L-lysine = [E2 ubiquitin-conjugating enzyme]-L-cysteine + N(6)-ubiquitinyl-[acceptor protein]-L-lysine.</text>
        <dbReference type="EC" id="2.3.2.27"/>
    </reaction>
</comment>
<keyword evidence="6" id="KW-0479">Metal-binding</keyword>
<evidence type="ECO:0000256" key="3">
    <source>
        <dbReference type="ARBA" id="ARBA00009119"/>
    </source>
</evidence>
<accession>A0A835F0H9</accession>
<dbReference type="InterPro" id="IPR049548">
    <property type="entry name" value="Sina-like_RING"/>
</dbReference>
<dbReference type="SUPFAM" id="SSF49599">
    <property type="entry name" value="TRAF domain-like"/>
    <property type="match status" value="1"/>
</dbReference>
<dbReference type="InterPro" id="IPR044286">
    <property type="entry name" value="SINL_plant"/>
</dbReference>
<dbReference type="AlphaFoldDB" id="A0A835F0H9"/>
<dbReference type="Gene3D" id="3.30.40.10">
    <property type="entry name" value="Zinc/RING finger domain, C3HC4 (zinc finger)"/>
    <property type="match status" value="1"/>
</dbReference>
<evidence type="ECO:0000256" key="7">
    <source>
        <dbReference type="ARBA" id="ARBA00022771"/>
    </source>
</evidence>
<dbReference type="PROSITE" id="PS50089">
    <property type="entry name" value="ZF_RING_2"/>
    <property type="match status" value="1"/>
</dbReference>
<proteinExistence type="inferred from homology"/>
<dbReference type="EMBL" id="JACEFO010001661">
    <property type="protein sequence ID" value="KAF8724592.1"/>
    <property type="molecule type" value="Genomic_DNA"/>
</dbReference>
<dbReference type="UniPathway" id="UPA00143"/>
<evidence type="ECO:0000256" key="11">
    <source>
        <dbReference type="PROSITE-ProRule" id="PRU00455"/>
    </source>
</evidence>
<evidence type="ECO:0000256" key="10">
    <source>
        <dbReference type="ARBA" id="ARBA00024004"/>
    </source>
</evidence>
<evidence type="ECO:0000256" key="1">
    <source>
        <dbReference type="ARBA" id="ARBA00000900"/>
    </source>
</evidence>
<protein>
    <recommendedName>
        <fullName evidence="4">RING-type E3 ubiquitin transferase</fullName>
        <ecNumber evidence="4">2.3.2.27</ecNumber>
    </recommendedName>
</protein>
<dbReference type="InterPro" id="IPR013083">
    <property type="entry name" value="Znf_RING/FYVE/PHD"/>
</dbReference>
<dbReference type="EC" id="2.3.2.27" evidence="4"/>
<dbReference type="InterPro" id="IPR001841">
    <property type="entry name" value="Znf_RING"/>
</dbReference>
<comment type="similarity">
    <text evidence="3">Belongs to the SINA (Seven in absentia) family.</text>
</comment>
<reference evidence="15" key="1">
    <citation type="submission" date="2020-07" db="EMBL/GenBank/DDBJ databases">
        <title>Genome sequence and genetic diversity analysis of an under-domesticated orphan crop, white fonio (Digitaria exilis).</title>
        <authorList>
            <person name="Bennetzen J.L."/>
            <person name="Chen S."/>
            <person name="Ma X."/>
            <person name="Wang X."/>
            <person name="Yssel A.E.J."/>
            <person name="Chaluvadi S.R."/>
            <person name="Johnson M."/>
            <person name="Gangashetty P."/>
            <person name="Hamidou F."/>
            <person name="Sanogo M.D."/>
            <person name="Zwaenepoel A."/>
            <person name="Wallace J."/>
            <person name="Van De Peer Y."/>
            <person name="Van Deynze A."/>
        </authorList>
    </citation>
    <scope>NUCLEOTIDE SEQUENCE</scope>
    <source>
        <tissue evidence="15">Leaves</tissue>
    </source>
</reference>
<comment type="pathway">
    <text evidence="2">Protein modification; protein ubiquitination.</text>
</comment>
<evidence type="ECO:0000256" key="2">
    <source>
        <dbReference type="ARBA" id="ARBA00004906"/>
    </source>
</evidence>
<evidence type="ECO:0000259" key="13">
    <source>
        <dbReference type="PROSITE" id="PS50089"/>
    </source>
</evidence>
<dbReference type="PROSITE" id="PS51081">
    <property type="entry name" value="ZF_SIAH"/>
    <property type="match status" value="1"/>
</dbReference>
<keyword evidence="9" id="KW-0862">Zinc</keyword>
<dbReference type="GO" id="GO:0016567">
    <property type="term" value="P:protein ubiquitination"/>
    <property type="evidence" value="ECO:0007669"/>
    <property type="project" value="UniProtKB-UniPathway"/>
</dbReference>
<dbReference type="InterPro" id="IPR013010">
    <property type="entry name" value="Znf_SIAH"/>
</dbReference>
<dbReference type="GO" id="GO:0061630">
    <property type="term" value="F:ubiquitin protein ligase activity"/>
    <property type="evidence" value="ECO:0007669"/>
    <property type="project" value="UniProtKB-EC"/>
</dbReference>
<evidence type="ECO:0000259" key="14">
    <source>
        <dbReference type="PROSITE" id="PS51081"/>
    </source>
</evidence>
<feature type="domain" description="SIAH-type" evidence="14">
    <location>
        <begin position="133"/>
        <end position="191"/>
    </location>
</feature>
<feature type="compositionally biased region" description="Basic residues" evidence="12">
    <location>
        <begin position="1"/>
        <end position="10"/>
    </location>
</feature>
<evidence type="ECO:0000256" key="8">
    <source>
        <dbReference type="ARBA" id="ARBA00022786"/>
    </source>
</evidence>
<evidence type="ECO:0000256" key="9">
    <source>
        <dbReference type="ARBA" id="ARBA00022833"/>
    </source>
</evidence>
<evidence type="ECO:0000256" key="5">
    <source>
        <dbReference type="ARBA" id="ARBA00022679"/>
    </source>
</evidence>
<dbReference type="Pfam" id="PF21361">
    <property type="entry name" value="Sina_ZnF"/>
    <property type="match status" value="1"/>
</dbReference>
<gene>
    <name evidence="15" type="ORF">HU200_020858</name>
</gene>
<evidence type="ECO:0000313" key="15">
    <source>
        <dbReference type="EMBL" id="KAF8724592.1"/>
    </source>
</evidence>
<feature type="domain" description="RING-type" evidence="13">
    <location>
        <begin position="80"/>
        <end position="115"/>
    </location>
</feature>
<keyword evidence="8" id="KW-0833">Ubl conjugation pathway</keyword>
<comment type="function">
    <text evidence="10">E3 ubiquitin-protein ligase that mediates ubiquitination and subsequent proteasomal degradation of target proteins. E3 ubiquitin ligases accept ubiquitin from an E2 ubiquitin-conjugating enzyme in the form of a thioester and then directly transfers the ubiquitin to targeted substrates. It probably triggers the ubiquitin-mediated degradation of different substrates.</text>
</comment>
<name>A0A835F0H9_9POAL</name>
<keyword evidence="7 11" id="KW-0863">Zinc-finger</keyword>
<dbReference type="GO" id="GO:0008270">
    <property type="term" value="F:zinc ion binding"/>
    <property type="evidence" value="ECO:0007669"/>
    <property type="project" value="UniProtKB-KW"/>
</dbReference>
<dbReference type="Pfam" id="PF21362">
    <property type="entry name" value="Sina_RING"/>
    <property type="match status" value="1"/>
</dbReference>
<sequence length="322" mass="35602">MRPPPRRQRRSLSTAEQDGDEATPRSEKRGEEAAVQLPEAAVGRGGGGASGNGGGGGGGGEAAMLGGEILVRMDSRLLKCCICPEPLRPPIYECEVGHAVCFECRGKLRKTCPICCKVIGFCRSFALEKVVDTVKVPCSNENYGCKQFIVYYQKEKHERACVYTPCCCPEDGCSFKGSTGSLLDHFATEHKWWMTNFHYGKAQRISIPRYRRFTLLVGEDQSMFLMVNTFVDIGNALAMVCIRPHESFGSCYSSKISAVHRADFDKGRYVFQMNPHVGSSSLHDGVQLGRFFLLVPPEILDESTEELTVNICIEKTKCAVHH</sequence>
<dbReference type="PANTHER" id="PTHR46632:SF36">
    <property type="entry name" value="SIAH-TYPE DOMAIN-CONTAINING PROTEIN"/>
    <property type="match status" value="1"/>
</dbReference>
<dbReference type="OrthoDB" id="648559at2759"/>
<evidence type="ECO:0000256" key="4">
    <source>
        <dbReference type="ARBA" id="ARBA00012483"/>
    </source>
</evidence>
<feature type="region of interest" description="Disordered" evidence="12">
    <location>
        <begin position="1"/>
        <end position="58"/>
    </location>
</feature>
<evidence type="ECO:0000256" key="6">
    <source>
        <dbReference type="ARBA" id="ARBA00022723"/>
    </source>
</evidence>
<keyword evidence="16" id="KW-1185">Reference proteome</keyword>
<feature type="compositionally biased region" description="Gly residues" evidence="12">
    <location>
        <begin position="43"/>
        <end position="58"/>
    </location>
</feature>
<dbReference type="PANTHER" id="PTHR46632">
    <property type="entry name" value="E3 UBIQUITIN-PROTEIN LIGASE SINA-LIKE 4"/>
    <property type="match status" value="1"/>
</dbReference>
<keyword evidence="5" id="KW-0808">Transferase</keyword>
<organism evidence="15 16">
    <name type="scientific">Digitaria exilis</name>
    <dbReference type="NCBI Taxonomy" id="1010633"/>
    <lineage>
        <taxon>Eukaryota</taxon>
        <taxon>Viridiplantae</taxon>
        <taxon>Streptophyta</taxon>
        <taxon>Embryophyta</taxon>
        <taxon>Tracheophyta</taxon>
        <taxon>Spermatophyta</taxon>
        <taxon>Magnoliopsida</taxon>
        <taxon>Liliopsida</taxon>
        <taxon>Poales</taxon>
        <taxon>Poaceae</taxon>
        <taxon>PACMAD clade</taxon>
        <taxon>Panicoideae</taxon>
        <taxon>Panicodae</taxon>
        <taxon>Paniceae</taxon>
        <taxon>Anthephorinae</taxon>
        <taxon>Digitaria</taxon>
    </lineage>
</organism>
<dbReference type="Proteomes" id="UP000636709">
    <property type="component" value="Unassembled WGS sequence"/>
</dbReference>